<reference evidence="2 3" key="2">
    <citation type="journal article" date="2022" name="Mar. Drugs">
        <title>Bioassay-Guided Fractionation Leads to the Detection of Cholic Acid Generated by the Rare Thalassomonas sp.</title>
        <authorList>
            <person name="Pheiffer F."/>
            <person name="Schneider Y.K."/>
            <person name="Hansen E.H."/>
            <person name="Andersen J.H."/>
            <person name="Isaksson J."/>
            <person name="Busche T."/>
            <person name="R C."/>
            <person name="Kalinowski J."/>
            <person name="Zyl L.V."/>
            <person name="Trindade M."/>
        </authorList>
    </citation>
    <scope>NUCLEOTIDE SEQUENCE [LARGE SCALE GENOMIC DNA]</scope>
    <source>
        <strain evidence="2 3">XOM25</strain>
    </source>
</reference>
<evidence type="ECO:0000313" key="2">
    <source>
        <dbReference type="EMBL" id="WDE05585.1"/>
    </source>
</evidence>
<dbReference type="EMBL" id="CP059733">
    <property type="protein sequence ID" value="WDE05585.1"/>
    <property type="molecule type" value="Genomic_DNA"/>
</dbReference>
<name>A0AAE9Z3V6_9GAMM</name>
<dbReference type="Gene3D" id="3.40.30.10">
    <property type="entry name" value="Glutaredoxin"/>
    <property type="match status" value="1"/>
</dbReference>
<proteinExistence type="predicted"/>
<dbReference type="AlphaFoldDB" id="A0AAE9Z3V6"/>
<sequence>MPGWKSNCKRLASGLLLMQVLLAPASAGGLYHYPLKSLTDRESKSLADYRGATRIAVVFQPECPWCDKQIADLARLEHLCGGAFSTVLIGTRGNKRTLKRELRRFAAPLPALQADKGFMRLLSGFEATPVTLFFGPAGKLLASRRGYIPPDKLKRAIALQTGGLCS</sequence>
<keyword evidence="3" id="KW-1185">Reference proteome</keyword>
<protein>
    <recommendedName>
        <fullName evidence="4">Thioredoxin domain-containing protein</fullName>
    </recommendedName>
</protein>
<feature type="chain" id="PRO_5042064226" description="Thioredoxin domain-containing protein" evidence="1">
    <location>
        <begin position="28"/>
        <end position="166"/>
    </location>
</feature>
<dbReference type="Proteomes" id="UP000032352">
    <property type="component" value="Chromosome"/>
</dbReference>
<evidence type="ECO:0000256" key="1">
    <source>
        <dbReference type="SAM" id="SignalP"/>
    </source>
</evidence>
<organism evidence="2 3">
    <name type="scientific">Thalassomonas viridans</name>
    <dbReference type="NCBI Taxonomy" id="137584"/>
    <lineage>
        <taxon>Bacteria</taxon>
        <taxon>Pseudomonadati</taxon>
        <taxon>Pseudomonadota</taxon>
        <taxon>Gammaproteobacteria</taxon>
        <taxon>Alteromonadales</taxon>
        <taxon>Colwelliaceae</taxon>
        <taxon>Thalassomonas</taxon>
    </lineage>
</organism>
<dbReference type="InterPro" id="IPR036249">
    <property type="entry name" value="Thioredoxin-like_sf"/>
</dbReference>
<evidence type="ECO:0000313" key="3">
    <source>
        <dbReference type="Proteomes" id="UP000032352"/>
    </source>
</evidence>
<accession>A0AAE9Z3V6</accession>
<dbReference type="RefSeq" id="WP_044841096.1">
    <property type="nucleotide sequence ID" value="NZ_CP059733.1"/>
</dbReference>
<dbReference type="SUPFAM" id="SSF52833">
    <property type="entry name" value="Thioredoxin-like"/>
    <property type="match status" value="1"/>
</dbReference>
<reference evidence="2 3" key="1">
    <citation type="journal article" date="2015" name="Genome Announc.">
        <title>Draft Genome Sequences of Marine Isolates of Thalassomonas viridans and Thalassomonas actiniarum.</title>
        <authorList>
            <person name="Olonade I."/>
            <person name="van Zyl L.J."/>
            <person name="Trindade M."/>
        </authorList>
    </citation>
    <scope>NUCLEOTIDE SEQUENCE [LARGE SCALE GENOMIC DNA]</scope>
    <source>
        <strain evidence="2 3">XOM25</strain>
    </source>
</reference>
<feature type="signal peptide" evidence="1">
    <location>
        <begin position="1"/>
        <end position="27"/>
    </location>
</feature>
<evidence type="ECO:0008006" key="4">
    <source>
        <dbReference type="Google" id="ProtNLM"/>
    </source>
</evidence>
<gene>
    <name evidence="2" type="ORF">SG34_001160</name>
</gene>
<dbReference type="KEGG" id="tvd:SG34_001160"/>
<keyword evidence="1" id="KW-0732">Signal</keyword>